<dbReference type="GO" id="GO:0008237">
    <property type="term" value="F:metallopeptidase activity"/>
    <property type="evidence" value="ECO:0007669"/>
    <property type="project" value="InterPro"/>
</dbReference>
<keyword evidence="3" id="KW-0648">Protein biosynthesis</keyword>
<dbReference type="GO" id="GO:0071541">
    <property type="term" value="C:eukaryotic translation initiation factor 3 complex, eIF3m"/>
    <property type="evidence" value="ECO:0007669"/>
    <property type="project" value="TreeGrafter"/>
</dbReference>
<dbReference type="InterPro" id="IPR024969">
    <property type="entry name" value="EIF3F/CSN6-like_C"/>
</dbReference>
<dbReference type="GO" id="GO:0003743">
    <property type="term" value="F:translation initiation factor activity"/>
    <property type="evidence" value="ECO:0007669"/>
    <property type="project" value="UniProtKB-KW"/>
</dbReference>
<accession>A0A4U5MUE3</accession>
<keyword evidence="1" id="KW-0963">Cytoplasm</keyword>
<organism evidence="5 6">
    <name type="scientific">Steinernema carpocapsae</name>
    <name type="common">Entomopathogenic nematode</name>
    <dbReference type="NCBI Taxonomy" id="34508"/>
    <lineage>
        <taxon>Eukaryota</taxon>
        <taxon>Metazoa</taxon>
        <taxon>Ecdysozoa</taxon>
        <taxon>Nematoda</taxon>
        <taxon>Chromadorea</taxon>
        <taxon>Rhabditida</taxon>
        <taxon>Tylenchina</taxon>
        <taxon>Panagrolaimomorpha</taxon>
        <taxon>Strongyloidoidea</taxon>
        <taxon>Steinernematidae</taxon>
        <taxon>Steinernema</taxon>
    </lineage>
</organism>
<comment type="caution">
    <text evidence="5">The sequence shown here is derived from an EMBL/GenBank/DDBJ whole genome shotgun (WGS) entry which is preliminary data.</text>
</comment>
<evidence type="ECO:0000256" key="3">
    <source>
        <dbReference type="ARBA" id="ARBA00022917"/>
    </source>
</evidence>
<dbReference type="Pfam" id="PF13012">
    <property type="entry name" value="MitMem_reg"/>
    <property type="match status" value="1"/>
</dbReference>
<dbReference type="CDD" id="cd08064">
    <property type="entry name" value="MPN_eIF3f"/>
    <property type="match status" value="1"/>
</dbReference>
<dbReference type="GO" id="GO:0031369">
    <property type="term" value="F:translation initiation factor binding"/>
    <property type="evidence" value="ECO:0007669"/>
    <property type="project" value="InterPro"/>
</dbReference>
<feature type="domain" description="MPN" evidence="4">
    <location>
        <begin position="7"/>
        <end position="154"/>
    </location>
</feature>
<gene>
    <name evidence="5" type="ORF">L596_020471</name>
</gene>
<keyword evidence="6" id="KW-1185">Reference proteome</keyword>
<dbReference type="InterPro" id="IPR027531">
    <property type="entry name" value="eIF3f"/>
</dbReference>
<proteinExistence type="predicted"/>
<protein>
    <recommendedName>
        <fullName evidence="4">MPN domain-containing protein</fullName>
    </recommendedName>
</protein>
<dbReference type="AlphaFoldDB" id="A0A4U5MUE3"/>
<keyword evidence="2" id="KW-0396">Initiation factor</keyword>
<dbReference type="EMBL" id="AZBU02000006">
    <property type="protein sequence ID" value="TKR73123.1"/>
    <property type="molecule type" value="Genomic_DNA"/>
</dbReference>
<name>A0A4U5MUE3_STECR</name>
<sequence length="297" mass="33671">MTSHLTVKVHPVVHLTIIDAYERRAQKVGPNDRALGTLMGFYEKNVVQVTNCYAIPFSEANKEAPLLDQSFNDSMYQMLRKATPNEQVVGWFYTHSEISEHAVLFHDYYTQMVSETSGRREAPPVVLLTIDTTFSDENDDTRMPVRAYLRSDAGVPSHGDELEKRHCTMFCPIRVETDAFPGEAVALNLIQKGTESKQREIQLDQGLDQLEGSMEKIIEWLEQLLAYVNDTLAKPDLPVDSSVGRRIMEIVETASTNLPPEKLDQLLKTNIRDYMMISYLASLAKTQLAIQEQIFNA</sequence>
<dbReference type="OrthoDB" id="25498at2759"/>
<dbReference type="STRING" id="34508.A0A4U5MUE3"/>
<dbReference type="PROSITE" id="PS50249">
    <property type="entry name" value="MPN"/>
    <property type="match status" value="1"/>
</dbReference>
<evidence type="ECO:0000313" key="6">
    <source>
        <dbReference type="Proteomes" id="UP000298663"/>
    </source>
</evidence>
<dbReference type="InterPro" id="IPR000555">
    <property type="entry name" value="JAMM/MPN+_dom"/>
</dbReference>
<dbReference type="Gene3D" id="3.40.140.10">
    <property type="entry name" value="Cytidine Deaminase, domain 2"/>
    <property type="match status" value="1"/>
</dbReference>
<evidence type="ECO:0000313" key="5">
    <source>
        <dbReference type="EMBL" id="TKR73123.1"/>
    </source>
</evidence>
<dbReference type="InterPro" id="IPR037518">
    <property type="entry name" value="MPN"/>
</dbReference>
<dbReference type="Proteomes" id="UP000298663">
    <property type="component" value="Unassembled WGS sequence"/>
</dbReference>
<evidence type="ECO:0000256" key="1">
    <source>
        <dbReference type="ARBA" id="ARBA00022490"/>
    </source>
</evidence>
<evidence type="ECO:0000256" key="2">
    <source>
        <dbReference type="ARBA" id="ARBA00022540"/>
    </source>
</evidence>
<dbReference type="PANTHER" id="PTHR10540:SF6">
    <property type="entry name" value="EUKARYOTIC TRANSLATION INITIATION FACTOR 3 SUBUNIT F"/>
    <property type="match status" value="1"/>
</dbReference>
<reference evidence="5 6" key="1">
    <citation type="journal article" date="2015" name="Genome Biol.">
        <title>Comparative genomics of Steinernema reveals deeply conserved gene regulatory networks.</title>
        <authorList>
            <person name="Dillman A.R."/>
            <person name="Macchietto M."/>
            <person name="Porter C.F."/>
            <person name="Rogers A."/>
            <person name="Williams B."/>
            <person name="Antoshechkin I."/>
            <person name="Lee M.M."/>
            <person name="Goodwin Z."/>
            <person name="Lu X."/>
            <person name="Lewis E.E."/>
            <person name="Goodrich-Blair H."/>
            <person name="Stock S.P."/>
            <person name="Adams B.J."/>
            <person name="Sternberg P.W."/>
            <person name="Mortazavi A."/>
        </authorList>
    </citation>
    <scope>NUCLEOTIDE SEQUENCE [LARGE SCALE GENOMIC DNA]</scope>
    <source>
        <strain evidence="5 6">ALL</strain>
    </source>
</reference>
<dbReference type="SMART" id="SM00232">
    <property type="entry name" value="JAB_MPN"/>
    <property type="match status" value="1"/>
</dbReference>
<dbReference type="Pfam" id="PF01398">
    <property type="entry name" value="JAB"/>
    <property type="match status" value="1"/>
</dbReference>
<dbReference type="PANTHER" id="PTHR10540">
    <property type="entry name" value="EUKARYOTIC TRANSLATION INITIATION FACTOR 3 SUBUNIT F-RELATED"/>
    <property type="match status" value="1"/>
</dbReference>
<reference evidence="5 6" key="2">
    <citation type="journal article" date="2019" name="G3 (Bethesda)">
        <title>Hybrid Assembly of the Genome of the Entomopathogenic Nematode Steinernema carpocapsae Identifies the X-Chromosome.</title>
        <authorList>
            <person name="Serra L."/>
            <person name="Macchietto M."/>
            <person name="Macias-Munoz A."/>
            <person name="McGill C.J."/>
            <person name="Rodriguez I.M."/>
            <person name="Rodriguez B."/>
            <person name="Murad R."/>
            <person name="Mortazavi A."/>
        </authorList>
    </citation>
    <scope>NUCLEOTIDE SEQUENCE [LARGE SCALE GENOMIC DNA]</scope>
    <source>
        <strain evidence="5 6">ALL</strain>
    </source>
</reference>
<evidence type="ECO:0000259" key="4">
    <source>
        <dbReference type="PROSITE" id="PS50249"/>
    </source>
</evidence>